<dbReference type="Proteomes" id="UP000043699">
    <property type="component" value="Unassembled WGS sequence"/>
</dbReference>
<keyword evidence="1" id="KW-0732">Signal</keyword>
<feature type="domain" description="SLH" evidence="2">
    <location>
        <begin position="144"/>
        <end position="202"/>
    </location>
</feature>
<dbReference type="STRING" id="1499687.BN1080_00928"/>
<dbReference type="Pfam" id="PF00395">
    <property type="entry name" value="SLH"/>
    <property type="match status" value="3"/>
</dbReference>
<dbReference type="OrthoDB" id="5845122at2"/>
<feature type="signal peptide" evidence="1">
    <location>
        <begin position="1"/>
        <end position="23"/>
    </location>
</feature>
<accession>A0A098EIA9</accession>
<sequence>MKKFPLITGAALAISLLASPAFAATDLPKSHGFYDEMTYLINKGVVSGFEDGTVKPDKTVSRAEAAIMIGKLKGFNGTQSATKFKDVSQGQKASGYIAAAEKAGYITGYPDGTFKPNAPITRGDMAIILSRVFPMAMEGIEEFKDVSPNMRAFDAIGEVVSANIAAGYKDFTFKPNNATTRAQFSAFLARGLEPKFKNDTHMAHSYLKDKTKTYTYREITGEVSTEKYVDSAKYFDEPLGFFWLVDYKEDSEDYFYGEYENREMYITGFPEDGFTASLVYPITKGKTFDSGDTDLPPFKITGVNVKVTTPYKTFTNAVEVSVLDPEWDGKSYKYYMAEGYGLIKTVHYDGDTLYELVDVK</sequence>
<dbReference type="EMBL" id="CCXS01000001">
    <property type="protein sequence ID" value="CEG22008.1"/>
    <property type="molecule type" value="Genomic_DNA"/>
</dbReference>
<reference evidence="3 4" key="1">
    <citation type="submission" date="2014-09" db="EMBL/GenBank/DDBJ databases">
        <authorList>
            <person name="Urmite Genomes Urmite Genomes"/>
        </authorList>
    </citation>
    <scope>NUCLEOTIDE SEQUENCE [LARGE SCALE GENOMIC DNA]</scope>
    <source>
        <strain evidence="3 4">ES2</strain>
    </source>
</reference>
<evidence type="ECO:0000256" key="1">
    <source>
        <dbReference type="SAM" id="SignalP"/>
    </source>
</evidence>
<feature type="domain" description="SLH" evidence="2">
    <location>
        <begin position="80"/>
        <end position="143"/>
    </location>
</feature>
<feature type="chain" id="PRO_5001934063" evidence="1">
    <location>
        <begin position="24"/>
        <end position="360"/>
    </location>
</feature>
<dbReference type="AlphaFoldDB" id="A0A098EIA9"/>
<proteinExistence type="predicted"/>
<feature type="domain" description="SLH" evidence="2">
    <location>
        <begin position="20"/>
        <end position="79"/>
    </location>
</feature>
<dbReference type="PROSITE" id="PS51272">
    <property type="entry name" value="SLH"/>
    <property type="match status" value="3"/>
</dbReference>
<protein>
    <submittedName>
        <fullName evidence="3">Cellulosome-anchoring protein</fullName>
    </submittedName>
</protein>
<dbReference type="InterPro" id="IPR051465">
    <property type="entry name" value="Cell_Envelope_Struct_Comp"/>
</dbReference>
<dbReference type="RefSeq" id="WP_052650746.1">
    <property type="nucleotide sequence ID" value="NZ_CCXS01000001.1"/>
</dbReference>
<evidence type="ECO:0000313" key="4">
    <source>
        <dbReference type="Proteomes" id="UP000043699"/>
    </source>
</evidence>
<name>A0A098EIA9_9BACL</name>
<keyword evidence="4" id="KW-1185">Reference proteome</keyword>
<evidence type="ECO:0000259" key="2">
    <source>
        <dbReference type="PROSITE" id="PS51272"/>
    </source>
</evidence>
<dbReference type="InterPro" id="IPR001119">
    <property type="entry name" value="SLH_dom"/>
</dbReference>
<gene>
    <name evidence="3" type="primary">ancA_2</name>
    <name evidence="3" type="ORF">BN1080_00928</name>
</gene>
<dbReference type="PANTHER" id="PTHR43308">
    <property type="entry name" value="OUTER MEMBRANE PROTEIN ALPHA-RELATED"/>
    <property type="match status" value="1"/>
</dbReference>
<organism evidence="3 4">
    <name type="scientific">Planococcus massiliensis</name>
    <dbReference type="NCBI Taxonomy" id="1499687"/>
    <lineage>
        <taxon>Bacteria</taxon>
        <taxon>Bacillati</taxon>
        <taxon>Bacillota</taxon>
        <taxon>Bacilli</taxon>
        <taxon>Bacillales</taxon>
        <taxon>Caryophanaceae</taxon>
        <taxon>Planococcus</taxon>
    </lineage>
</organism>
<evidence type="ECO:0000313" key="3">
    <source>
        <dbReference type="EMBL" id="CEG22008.1"/>
    </source>
</evidence>